<dbReference type="GeneID" id="79316624"/>
<sequence>MEEADAVRRAARASVDDIEPPALRDELRSFIDGGSMVPGVLAVLTARACAADPAEGVVERAAGVQLIYDGLRLTRRLAREEPWRTGDPAGDMHVLAADVLVARGFYLLARTEAASAAVEVVRAFGRDQTDGGTADALEVDVLDLAVVAGATAGDVDPTPELRSVAADFARGVGPEFPPADSLASADAYDTLVRSVDGAVADH</sequence>
<dbReference type="EMBL" id="JBHTBF010000002">
    <property type="protein sequence ID" value="MFC7316725.1"/>
    <property type="molecule type" value="Genomic_DNA"/>
</dbReference>
<protein>
    <recommendedName>
        <fullName evidence="3">Polyprenyl synthetase</fullName>
    </recommendedName>
</protein>
<dbReference type="AlphaFoldDB" id="A0ABD6A8K9"/>
<evidence type="ECO:0000313" key="1">
    <source>
        <dbReference type="EMBL" id="MFC7316725.1"/>
    </source>
</evidence>
<dbReference type="Proteomes" id="UP001596547">
    <property type="component" value="Unassembled WGS sequence"/>
</dbReference>
<evidence type="ECO:0000313" key="2">
    <source>
        <dbReference type="Proteomes" id="UP001596547"/>
    </source>
</evidence>
<evidence type="ECO:0008006" key="3">
    <source>
        <dbReference type="Google" id="ProtNLM"/>
    </source>
</evidence>
<accession>A0ABD6A8K9</accession>
<dbReference type="InterPro" id="IPR008949">
    <property type="entry name" value="Isoprenoid_synthase_dom_sf"/>
</dbReference>
<dbReference type="Gene3D" id="1.10.600.10">
    <property type="entry name" value="Farnesyl Diphosphate Synthase"/>
    <property type="match status" value="1"/>
</dbReference>
<dbReference type="InterPro" id="IPR055538">
    <property type="entry name" value="DUF7114"/>
</dbReference>
<dbReference type="Pfam" id="PF23426">
    <property type="entry name" value="DUF7114"/>
    <property type="match status" value="1"/>
</dbReference>
<proteinExistence type="predicted"/>
<organism evidence="1 2">
    <name type="scientific">Halomarina halobia</name>
    <dbReference type="NCBI Taxonomy" id="3033386"/>
    <lineage>
        <taxon>Archaea</taxon>
        <taxon>Methanobacteriati</taxon>
        <taxon>Methanobacteriota</taxon>
        <taxon>Stenosarchaea group</taxon>
        <taxon>Halobacteria</taxon>
        <taxon>Halobacteriales</taxon>
        <taxon>Natronomonadaceae</taxon>
        <taxon>Halomarina</taxon>
    </lineage>
</organism>
<gene>
    <name evidence="1" type="ORF">ACFQPE_07960</name>
</gene>
<reference evidence="1 2" key="1">
    <citation type="journal article" date="2019" name="Int. J. Syst. Evol. Microbiol.">
        <title>The Global Catalogue of Microorganisms (GCM) 10K type strain sequencing project: providing services to taxonomists for standard genome sequencing and annotation.</title>
        <authorList>
            <consortium name="The Broad Institute Genomics Platform"/>
            <consortium name="The Broad Institute Genome Sequencing Center for Infectious Disease"/>
            <person name="Wu L."/>
            <person name="Ma J."/>
        </authorList>
    </citation>
    <scope>NUCLEOTIDE SEQUENCE [LARGE SCALE GENOMIC DNA]</scope>
    <source>
        <strain evidence="1 2">PSR21</strain>
    </source>
</reference>
<comment type="caution">
    <text evidence="1">The sequence shown here is derived from an EMBL/GenBank/DDBJ whole genome shotgun (WGS) entry which is preliminary data.</text>
</comment>
<dbReference type="RefSeq" id="WP_276304012.1">
    <property type="nucleotide sequence ID" value="NZ_CP119992.1"/>
</dbReference>
<name>A0ABD6A8K9_9EURY</name>
<keyword evidence="2" id="KW-1185">Reference proteome</keyword>